<organism evidence="8 9">
    <name type="scientific">Penicillium alfredii</name>
    <dbReference type="NCBI Taxonomy" id="1506179"/>
    <lineage>
        <taxon>Eukaryota</taxon>
        <taxon>Fungi</taxon>
        <taxon>Dikarya</taxon>
        <taxon>Ascomycota</taxon>
        <taxon>Pezizomycotina</taxon>
        <taxon>Eurotiomycetes</taxon>
        <taxon>Eurotiomycetidae</taxon>
        <taxon>Eurotiales</taxon>
        <taxon>Aspergillaceae</taxon>
        <taxon>Penicillium</taxon>
    </lineage>
</organism>
<dbReference type="GO" id="GO:0050031">
    <property type="term" value="F:L-pipecolate oxidase activity"/>
    <property type="evidence" value="ECO:0007669"/>
    <property type="project" value="TreeGrafter"/>
</dbReference>
<dbReference type="Gene3D" id="3.30.9.10">
    <property type="entry name" value="D-Amino Acid Oxidase, subunit A, domain 2"/>
    <property type="match status" value="1"/>
</dbReference>
<dbReference type="GeneID" id="81394633"/>
<feature type="region of interest" description="Disordered" evidence="6">
    <location>
        <begin position="449"/>
        <end position="488"/>
    </location>
</feature>
<accession>A0A9W9F8R1</accession>
<dbReference type="SUPFAM" id="SSF51905">
    <property type="entry name" value="FAD/NAD(P)-binding domain"/>
    <property type="match status" value="1"/>
</dbReference>
<comment type="caution">
    <text evidence="8">The sequence shown here is derived from an EMBL/GenBank/DDBJ whole genome shotgun (WGS) entry which is preliminary data.</text>
</comment>
<dbReference type="GO" id="GO:0050660">
    <property type="term" value="F:flavin adenine dinucleotide binding"/>
    <property type="evidence" value="ECO:0007669"/>
    <property type="project" value="InterPro"/>
</dbReference>
<name>A0A9W9F8R1_9EURO</name>
<evidence type="ECO:0000256" key="1">
    <source>
        <dbReference type="ARBA" id="ARBA00001974"/>
    </source>
</evidence>
<protein>
    <recommendedName>
        <fullName evidence="7">FAD dependent oxidoreductase domain-containing protein</fullName>
    </recommendedName>
</protein>
<dbReference type="InterPro" id="IPR006076">
    <property type="entry name" value="FAD-dep_OxRdtase"/>
</dbReference>
<dbReference type="Gene3D" id="3.50.50.60">
    <property type="entry name" value="FAD/NAD(P)-binding domain"/>
    <property type="match status" value="1"/>
</dbReference>
<dbReference type="OrthoDB" id="2219495at2759"/>
<dbReference type="Proteomes" id="UP001141434">
    <property type="component" value="Unassembled WGS sequence"/>
</dbReference>
<dbReference type="AlphaFoldDB" id="A0A9W9F8R1"/>
<feature type="domain" description="FAD dependent oxidoreductase" evidence="7">
    <location>
        <begin position="66"/>
        <end position="431"/>
    </location>
</feature>
<dbReference type="PANTHER" id="PTHR10961">
    <property type="entry name" value="PEROXISOMAL SARCOSINE OXIDASE"/>
    <property type="match status" value="1"/>
</dbReference>
<dbReference type="Pfam" id="PF01266">
    <property type="entry name" value="DAO"/>
    <property type="match status" value="1"/>
</dbReference>
<keyword evidence="5" id="KW-0560">Oxidoreductase</keyword>
<sequence>MALPPKILIVGGGVFGCELKLAQEIYAEKFPLWLNGICDYPTPTAVDTAINYELLSRNPPTNYSPVSTALALTKRHPNSQVTLLEASPTIPNPHGSSVDSSRIVRADYANGAYAKLAAAAIQRWRTTDWGREGRYTQNGLLLVYPHDSASAQEYARKSYDNVKQIESEQVEFLPTKADVLKVVPAYGTDLDVAGGYVNWGSGWSNAAASVRFAKEQLDREGKVTFCTGVVERVLFTGTRATGVALADGTSITADLVVLATGAWTPKLVDLRGKAVATGQAIAYLRISDAEQQQLAHLPTILNFATGIFIIPPRNNVLKIARHAYGYRNPTAVAVPGTGAGSSAETMQVSLPEAGLPVPLEGEDAFRTALKQLLPRFADRPFADTRVCWYTDTPKGDFIVSYHPAHQGLFLATGGSGHAYKFFPVLGDKVVDALEGSLEPELRELWTWTKQSRPEAGADTEDLFDGDGSRSGERKLNLREELAKTRSSL</sequence>
<evidence type="ECO:0000256" key="3">
    <source>
        <dbReference type="ARBA" id="ARBA00022630"/>
    </source>
</evidence>
<evidence type="ECO:0000259" key="7">
    <source>
        <dbReference type="Pfam" id="PF01266"/>
    </source>
</evidence>
<dbReference type="EMBL" id="JAPMSZ010000007">
    <property type="protein sequence ID" value="KAJ5095527.1"/>
    <property type="molecule type" value="Genomic_DNA"/>
</dbReference>
<comment type="cofactor">
    <cofactor evidence="1">
        <name>FAD</name>
        <dbReference type="ChEBI" id="CHEBI:57692"/>
    </cofactor>
</comment>
<dbReference type="GO" id="GO:0008115">
    <property type="term" value="F:sarcosine oxidase activity"/>
    <property type="evidence" value="ECO:0007669"/>
    <property type="project" value="TreeGrafter"/>
</dbReference>
<keyword evidence="3" id="KW-0285">Flavoprotein</keyword>
<gene>
    <name evidence="8" type="ORF">NUU61_004883</name>
</gene>
<keyword evidence="9" id="KW-1185">Reference proteome</keyword>
<evidence type="ECO:0000256" key="4">
    <source>
        <dbReference type="ARBA" id="ARBA00022827"/>
    </source>
</evidence>
<dbReference type="SUPFAM" id="SSF54373">
    <property type="entry name" value="FAD-linked reductases, C-terminal domain"/>
    <property type="match status" value="1"/>
</dbReference>
<evidence type="ECO:0000256" key="2">
    <source>
        <dbReference type="ARBA" id="ARBA00010989"/>
    </source>
</evidence>
<evidence type="ECO:0000256" key="5">
    <source>
        <dbReference type="ARBA" id="ARBA00023002"/>
    </source>
</evidence>
<dbReference type="RefSeq" id="XP_056511078.1">
    <property type="nucleotide sequence ID" value="XM_056655465.1"/>
</dbReference>
<dbReference type="PANTHER" id="PTHR10961:SF46">
    <property type="entry name" value="PEROXISOMAL SARCOSINE OXIDASE"/>
    <property type="match status" value="1"/>
</dbReference>
<reference evidence="8" key="2">
    <citation type="journal article" date="2023" name="IMA Fungus">
        <title>Comparative genomic study of the Penicillium genus elucidates a diverse pangenome and 15 lateral gene transfer events.</title>
        <authorList>
            <person name="Petersen C."/>
            <person name="Sorensen T."/>
            <person name="Nielsen M.R."/>
            <person name="Sondergaard T.E."/>
            <person name="Sorensen J.L."/>
            <person name="Fitzpatrick D.A."/>
            <person name="Frisvad J.C."/>
            <person name="Nielsen K.L."/>
        </authorList>
    </citation>
    <scope>NUCLEOTIDE SEQUENCE</scope>
    <source>
        <strain evidence="8">IBT 34128</strain>
    </source>
</reference>
<feature type="compositionally biased region" description="Basic and acidic residues" evidence="6">
    <location>
        <begin position="466"/>
        <end position="488"/>
    </location>
</feature>
<keyword evidence="4" id="KW-0274">FAD</keyword>
<evidence type="ECO:0000256" key="6">
    <source>
        <dbReference type="SAM" id="MobiDB-lite"/>
    </source>
</evidence>
<evidence type="ECO:0000313" key="9">
    <source>
        <dbReference type="Proteomes" id="UP001141434"/>
    </source>
</evidence>
<evidence type="ECO:0000313" key="8">
    <source>
        <dbReference type="EMBL" id="KAJ5095527.1"/>
    </source>
</evidence>
<dbReference type="PROSITE" id="PS51257">
    <property type="entry name" value="PROKAR_LIPOPROTEIN"/>
    <property type="match status" value="1"/>
</dbReference>
<dbReference type="GO" id="GO:0004657">
    <property type="term" value="F:proline dehydrogenase activity"/>
    <property type="evidence" value="ECO:0007669"/>
    <property type="project" value="TreeGrafter"/>
</dbReference>
<reference evidence="8" key="1">
    <citation type="submission" date="2022-11" db="EMBL/GenBank/DDBJ databases">
        <authorList>
            <person name="Petersen C."/>
        </authorList>
    </citation>
    <scope>NUCLEOTIDE SEQUENCE</scope>
    <source>
        <strain evidence="8">IBT 34128</strain>
    </source>
</reference>
<comment type="similarity">
    <text evidence="2">Belongs to the MSOX/MTOX family.</text>
</comment>
<dbReference type="InterPro" id="IPR036188">
    <property type="entry name" value="FAD/NAD-bd_sf"/>
</dbReference>
<proteinExistence type="inferred from homology"/>
<dbReference type="InterPro" id="IPR045170">
    <property type="entry name" value="MTOX"/>
</dbReference>